<dbReference type="EMBL" id="LM997413">
    <property type="protein sequence ID" value="CEA06271.1"/>
    <property type="molecule type" value="Genomic_DNA"/>
</dbReference>
<dbReference type="OrthoDB" id="5795499at2"/>
<comment type="similarity">
    <text evidence="1">Belongs to the universal stress protein A family.</text>
</comment>
<dbReference type="CDD" id="cd00293">
    <property type="entry name" value="USP-like"/>
    <property type="match status" value="1"/>
</dbReference>
<dbReference type="InterPro" id="IPR006016">
    <property type="entry name" value="UspA"/>
</dbReference>
<gene>
    <name evidence="3" type="ORF">BN1049_02653</name>
</gene>
<dbReference type="PANTHER" id="PTHR46268:SF6">
    <property type="entry name" value="UNIVERSAL STRESS PROTEIN UP12"/>
    <property type="match status" value="1"/>
</dbReference>
<dbReference type="Gene3D" id="3.40.50.620">
    <property type="entry name" value="HUPs"/>
    <property type="match status" value="1"/>
</dbReference>
<dbReference type="AlphaFoldDB" id="A0A078MN79"/>
<evidence type="ECO:0000259" key="2">
    <source>
        <dbReference type="Pfam" id="PF00582"/>
    </source>
</evidence>
<dbReference type="SUPFAM" id="SSF52402">
    <property type="entry name" value="Adenine nucleotide alpha hydrolases-like"/>
    <property type="match status" value="1"/>
</dbReference>
<feature type="domain" description="UspA" evidence="2">
    <location>
        <begin position="1"/>
        <end position="142"/>
    </location>
</feature>
<name>A0A078MN79_9PSED</name>
<dbReference type="RefSeq" id="WP_044500630.1">
    <property type="nucleotide sequence ID" value="NZ_LK391969.1"/>
</dbReference>
<evidence type="ECO:0000256" key="1">
    <source>
        <dbReference type="ARBA" id="ARBA00008791"/>
    </source>
</evidence>
<dbReference type="PRINTS" id="PR01438">
    <property type="entry name" value="UNVRSLSTRESS"/>
</dbReference>
<dbReference type="InterPro" id="IPR014729">
    <property type="entry name" value="Rossmann-like_a/b/a_fold"/>
</dbReference>
<reference evidence="3" key="1">
    <citation type="submission" date="2014-07" db="EMBL/GenBank/DDBJ databases">
        <authorList>
            <person name="Urmite Genomes Urmite Genomes"/>
        </authorList>
    </citation>
    <scope>NUCLEOTIDE SEQUENCE</scope>
    <source>
        <strain evidence="3">12M76_air</strain>
    </source>
</reference>
<dbReference type="Pfam" id="PF00582">
    <property type="entry name" value="Usp"/>
    <property type="match status" value="1"/>
</dbReference>
<protein>
    <submittedName>
        <fullName evidence="3">Universal stress protein</fullName>
    </submittedName>
</protein>
<evidence type="ECO:0000313" key="3">
    <source>
        <dbReference type="EMBL" id="CEA06271.1"/>
    </source>
</evidence>
<dbReference type="PANTHER" id="PTHR46268">
    <property type="entry name" value="STRESS RESPONSE PROTEIN NHAX"/>
    <property type="match status" value="1"/>
</dbReference>
<dbReference type="InterPro" id="IPR006015">
    <property type="entry name" value="Universal_stress_UspA"/>
</dbReference>
<accession>A0A078MN79</accession>
<organism evidence="3">
    <name type="scientific">Pseudomonas saudimassiliensis</name>
    <dbReference type="NCBI Taxonomy" id="1461581"/>
    <lineage>
        <taxon>Bacteria</taxon>
        <taxon>Pseudomonadati</taxon>
        <taxon>Pseudomonadota</taxon>
        <taxon>Gammaproteobacteria</taxon>
        <taxon>Pseudomonadales</taxon>
        <taxon>Pseudomonadaceae</taxon>
        <taxon>Pseudomonas</taxon>
    </lineage>
</organism>
<sequence>MQNVLLPFDGSSSAKRAVAYLVEAARAYPDLLVHVLNVQREANLYGNYVPASMLEDLRQGALKHAAQVNAEAVQMLQAASVRHETHEVVGEVVSEVVAAVKKYNCDTVVMGTRGMGSLGNLVMGSVATRVVHDVKVPVLLVK</sequence>
<dbReference type="EMBL" id="LK391969">
    <property type="protein sequence ID" value="CEF27696.1"/>
    <property type="molecule type" value="Genomic_DNA"/>
</dbReference>
<dbReference type="PATRIC" id="fig|1461581.3.peg.2613"/>
<proteinExistence type="inferred from homology"/>